<evidence type="ECO:0000313" key="8">
    <source>
        <dbReference type="Proteomes" id="UP000494245"/>
    </source>
</evidence>
<dbReference type="SUPFAM" id="SSF54211">
    <property type="entry name" value="Ribosomal protein S5 domain 2-like"/>
    <property type="match status" value="1"/>
</dbReference>
<evidence type="ECO:0000256" key="1">
    <source>
        <dbReference type="ARBA" id="ARBA00008239"/>
    </source>
</evidence>
<dbReference type="InterPro" id="IPR020575">
    <property type="entry name" value="Hsp90_N"/>
</dbReference>
<evidence type="ECO:0000256" key="6">
    <source>
        <dbReference type="PIRSR" id="PIRSR002583-1"/>
    </source>
</evidence>
<dbReference type="Pfam" id="PF00183">
    <property type="entry name" value="HSP90"/>
    <property type="match status" value="1"/>
</dbReference>
<keyword evidence="3 5" id="KW-0067">ATP-binding</keyword>
<dbReference type="GO" id="GO:0005737">
    <property type="term" value="C:cytoplasm"/>
    <property type="evidence" value="ECO:0007669"/>
    <property type="project" value="UniProtKB-SubCell"/>
</dbReference>
<feature type="region of interest" description="C" evidence="5">
    <location>
        <begin position="550"/>
        <end position="638"/>
    </location>
</feature>
<dbReference type="SUPFAM" id="SSF55874">
    <property type="entry name" value="ATPase domain of HSP90 chaperone/DNA topoisomerase II/histidine kinase"/>
    <property type="match status" value="1"/>
</dbReference>
<feature type="region of interest" description="A; substrate-binding" evidence="5">
    <location>
        <begin position="1"/>
        <end position="327"/>
    </location>
</feature>
<comment type="subcellular location">
    <subcellularLocation>
        <location evidence="5">Cytoplasm</location>
    </subcellularLocation>
</comment>
<keyword evidence="4 5" id="KW-0143">Chaperone</keyword>
<comment type="caution">
    <text evidence="7">The sequence shown here is derived from an EMBL/GenBank/DDBJ whole genome shotgun (WGS) entry which is preliminary data.</text>
</comment>
<dbReference type="HAMAP" id="MF_00505">
    <property type="entry name" value="HSP90"/>
    <property type="match status" value="1"/>
</dbReference>
<dbReference type="SUPFAM" id="SSF110942">
    <property type="entry name" value="HSP90 C-terminal domain"/>
    <property type="match status" value="1"/>
</dbReference>
<proteinExistence type="inferred from homology"/>
<accession>A0A6V8LLN9</accession>
<dbReference type="GO" id="GO:0016887">
    <property type="term" value="F:ATP hydrolysis activity"/>
    <property type="evidence" value="ECO:0007669"/>
    <property type="project" value="InterPro"/>
</dbReference>
<dbReference type="Gene3D" id="1.20.120.790">
    <property type="entry name" value="Heat shock protein 90, C-terminal domain"/>
    <property type="match status" value="1"/>
</dbReference>
<evidence type="ECO:0000256" key="5">
    <source>
        <dbReference type="HAMAP-Rule" id="MF_00505"/>
    </source>
</evidence>
<dbReference type="GO" id="GO:0140662">
    <property type="term" value="F:ATP-dependent protein folding chaperone"/>
    <property type="evidence" value="ECO:0007669"/>
    <property type="project" value="InterPro"/>
</dbReference>
<keyword evidence="2 5" id="KW-0547">Nucleotide-binding</keyword>
<dbReference type="EMBL" id="BLTE01000005">
    <property type="protein sequence ID" value="GFK93582.1"/>
    <property type="molecule type" value="Genomic_DNA"/>
</dbReference>
<evidence type="ECO:0000256" key="3">
    <source>
        <dbReference type="ARBA" id="ARBA00022840"/>
    </source>
</evidence>
<dbReference type="Proteomes" id="UP000494245">
    <property type="component" value="Unassembled WGS sequence"/>
</dbReference>
<evidence type="ECO:0000256" key="4">
    <source>
        <dbReference type="ARBA" id="ARBA00023186"/>
    </source>
</evidence>
<dbReference type="InterPro" id="IPR037196">
    <property type="entry name" value="HSP90_C"/>
</dbReference>
<organism evidence="7 8">
    <name type="scientific">Fundidesulfovibrio magnetotacticus</name>
    <dbReference type="NCBI Taxonomy" id="2730080"/>
    <lineage>
        <taxon>Bacteria</taxon>
        <taxon>Pseudomonadati</taxon>
        <taxon>Thermodesulfobacteriota</taxon>
        <taxon>Desulfovibrionia</taxon>
        <taxon>Desulfovibrionales</taxon>
        <taxon>Desulfovibrionaceae</taxon>
        <taxon>Fundidesulfovibrio</taxon>
    </lineage>
</organism>
<reference evidence="7 8" key="1">
    <citation type="submission" date="2020-04" db="EMBL/GenBank/DDBJ databases">
        <authorList>
            <consortium name="Desulfovibrio sp. FSS-1 genome sequencing consortium"/>
            <person name="Shimoshige H."/>
            <person name="Kobayashi H."/>
            <person name="Maekawa T."/>
        </authorList>
    </citation>
    <scope>NUCLEOTIDE SEQUENCE [LARGE SCALE GENOMIC DNA]</scope>
    <source>
        <strain evidence="7 8">SIID29052-01</strain>
    </source>
</reference>
<dbReference type="PIRSF" id="PIRSF002583">
    <property type="entry name" value="Hsp90"/>
    <property type="match status" value="1"/>
</dbReference>
<dbReference type="RefSeq" id="WP_173082763.1">
    <property type="nucleotide sequence ID" value="NZ_BLTE01000005.1"/>
</dbReference>
<feature type="binding site" evidence="6">
    <location>
        <position position="177"/>
    </location>
    <ligand>
        <name>ATP</name>
        <dbReference type="ChEBI" id="CHEBI:30616"/>
    </ligand>
</feature>
<dbReference type="Pfam" id="PF13589">
    <property type="entry name" value="HATPase_c_3"/>
    <property type="match status" value="1"/>
</dbReference>
<dbReference type="PRINTS" id="PR00775">
    <property type="entry name" value="HEATSHOCK90"/>
</dbReference>
<dbReference type="CDD" id="cd16927">
    <property type="entry name" value="HATPase_Hsp90-like"/>
    <property type="match status" value="1"/>
</dbReference>
<feature type="binding site" evidence="6">
    <location>
        <position position="327"/>
    </location>
    <ligand>
        <name>ATP</name>
        <dbReference type="ChEBI" id="CHEBI:30616"/>
    </ligand>
</feature>
<dbReference type="NCBIfam" id="NF003555">
    <property type="entry name" value="PRK05218.1"/>
    <property type="match status" value="1"/>
</dbReference>
<comment type="function">
    <text evidence="5">Molecular chaperone. Has ATPase activity.</text>
</comment>
<gene>
    <name evidence="5 7" type="primary">htpG</name>
    <name evidence="7" type="ORF">NNJEOMEG_01416</name>
</gene>
<evidence type="ECO:0000256" key="2">
    <source>
        <dbReference type="ARBA" id="ARBA00022741"/>
    </source>
</evidence>
<feature type="binding site" evidence="6">
    <location>
        <position position="88"/>
    </location>
    <ligand>
        <name>ATP</name>
        <dbReference type="ChEBI" id="CHEBI:30616"/>
    </ligand>
</feature>
<dbReference type="InterPro" id="IPR001404">
    <property type="entry name" value="Hsp90_fam"/>
</dbReference>
<protein>
    <recommendedName>
        <fullName evidence="5">Chaperone protein HtpG</fullName>
    </recommendedName>
    <alternativeName>
        <fullName evidence="5">Heat shock protein HtpG</fullName>
    </alternativeName>
    <alternativeName>
        <fullName evidence="5">High temperature protein G</fullName>
    </alternativeName>
</protein>
<feature type="binding site" evidence="6">
    <location>
        <position position="41"/>
    </location>
    <ligand>
        <name>ATP</name>
        <dbReference type="ChEBI" id="CHEBI:30616"/>
    </ligand>
</feature>
<comment type="similarity">
    <text evidence="1 5">Belongs to the heat shock protein 90 family.</text>
</comment>
<reference evidence="7 8" key="2">
    <citation type="submission" date="2020-05" db="EMBL/GenBank/DDBJ databases">
        <title>Draft genome sequence of Desulfovibrio sp. strainFSS-1.</title>
        <authorList>
            <person name="Shimoshige H."/>
            <person name="Kobayashi H."/>
            <person name="Maekawa T."/>
        </authorList>
    </citation>
    <scope>NUCLEOTIDE SEQUENCE [LARGE SCALE GENOMIC DNA]</scope>
    <source>
        <strain evidence="7 8">SIID29052-01</strain>
    </source>
</reference>
<feature type="binding site" evidence="6">
    <location>
        <position position="96"/>
    </location>
    <ligand>
        <name>ATP</name>
        <dbReference type="ChEBI" id="CHEBI:30616"/>
    </ligand>
</feature>
<dbReference type="GO" id="GO:0005524">
    <property type="term" value="F:ATP binding"/>
    <property type="evidence" value="ECO:0007669"/>
    <property type="project" value="UniProtKB-UniRule"/>
</dbReference>
<keyword evidence="8" id="KW-1185">Reference proteome</keyword>
<sequence length="638" mass="70925">MSDSAKTRQREFKADIVKLLDIITHSVYTNREIFVRELISNASDALEKLRFEQSRGLAPADPDLPLDIRIVTDKDNAVLTITDTGIGMNEADLVENIGSIAHSGSEGFLKALGDDASKASSIIGRFGVGFYSVFMAARKVVLTSRAADPSEQSWVWVSDGLGGYELFPAEGEVPRGTAIEVHLKDDAKEFADPDVLKDVINRHSHFIAFPILVDGERVNTVPAIWREPKSQVKSEQYKEFYTFLTHDPEDPLETIHMNVDAPVQFSSLVFVPAKADEHLGIQKLERGLDLYVRRVLIAKDAKELLPEYLRFCRGVVDSEDLPLNISRETLQENAVLRRIAHAVTKEILSRLRKKAKADPDAYAALWKEHGKIFKLGYSDFLNREAYGELLRFDASSLDAPGRLTGLDDYISRARDGQKTVYYLSGPSREALELNPLLEQFRRKGIEVLFLYEPVDEFVLESIGSYKEFAFKSAEQAQAQDLASFDDAAPAGPETAPLTAEQKSGFEALVARIKEVLGPRVKDVRATERLKSSASCLVSADGQMSSQMQRLMRLMQKDESVPEKIMEINPDHPLIRNLLDIQAADPADPFIAQAAEQLYESALLLEGYLADPHKMVARVNAILEQASGWYAGLKKGGAA</sequence>
<evidence type="ECO:0000313" key="7">
    <source>
        <dbReference type="EMBL" id="GFK93582.1"/>
    </source>
</evidence>
<dbReference type="PANTHER" id="PTHR11528">
    <property type="entry name" value="HEAT SHOCK PROTEIN 90 FAMILY MEMBER"/>
    <property type="match status" value="1"/>
</dbReference>
<feature type="binding site" evidence="6">
    <location>
        <position position="83"/>
    </location>
    <ligand>
        <name>ATP</name>
        <dbReference type="ChEBI" id="CHEBI:30616"/>
    </ligand>
</feature>
<name>A0A6V8LLN9_9BACT</name>
<comment type="caution">
    <text evidence="5">Lacks conserved residue(s) required for the propagation of feature annotation.</text>
</comment>
<dbReference type="Gene3D" id="3.30.565.10">
    <property type="entry name" value="Histidine kinase-like ATPase, C-terminal domain"/>
    <property type="match status" value="1"/>
</dbReference>
<dbReference type="GO" id="GO:0051082">
    <property type="term" value="F:unfolded protein binding"/>
    <property type="evidence" value="ECO:0007669"/>
    <property type="project" value="UniProtKB-UniRule"/>
</dbReference>
<dbReference type="Gene3D" id="3.40.50.11260">
    <property type="match status" value="1"/>
</dbReference>
<feature type="binding site" evidence="6">
    <location>
        <begin position="103"/>
        <end position="104"/>
    </location>
    <ligand>
        <name>ATP</name>
        <dbReference type="ChEBI" id="CHEBI:30616"/>
    </ligand>
</feature>
<dbReference type="AlphaFoldDB" id="A0A6V8LLN9"/>
<dbReference type="InterPro" id="IPR020568">
    <property type="entry name" value="Ribosomal_Su5_D2-typ_SF"/>
</dbReference>
<comment type="subunit">
    <text evidence="5">Homodimer.</text>
</comment>
<keyword evidence="5" id="KW-0963">Cytoplasm</keyword>
<dbReference type="Gene3D" id="3.30.230.80">
    <property type="match status" value="1"/>
</dbReference>
<feature type="binding site" evidence="6">
    <location>
        <position position="37"/>
    </location>
    <ligand>
        <name>ATP</name>
        <dbReference type="ChEBI" id="CHEBI:30616"/>
    </ligand>
</feature>
<keyword evidence="5" id="KW-0346">Stress response</keyword>
<dbReference type="InterPro" id="IPR036890">
    <property type="entry name" value="HATPase_C_sf"/>
</dbReference>